<evidence type="ECO:0000256" key="5">
    <source>
        <dbReference type="ARBA" id="ARBA00022759"/>
    </source>
</evidence>
<dbReference type="GO" id="GO:0003964">
    <property type="term" value="F:RNA-directed DNA polymerase activity"/>
    <property type="evidence" value="ECO:0007669"/>
    <property type="project" value="UniProtKB-KW"/>
</dbReference>
<keyword evidence="9" id="KW-1185">Reference proteome</keyword>
<dbReference type="EMBL" id="CACRXK020000047">
    <property type="protein sequence ID" value="CAB3977448.1"/>
    <property type="molecule type" value="Genomic_DNA"/>
</dbReference>
<dbReference type="Pfam" id="PF17917">
    <property type="entry name" value="RT_RNaseH"/>
    <property type="match status" value="1"/>
</dbReference>
<accession>A0A7D9D696</accession>
<proteinExistence type="predicted"/>
<dbReference type="InterPro" id="IPR041373">
    <property type="entry name" value="RT_RNaseH"/>
</dbReference>
<dbReference type="GO" id="GO:0003676">
    <property type="term" value="F:nucleic acid binding"/>
    <property type="evidence" value="ECO:0007669"/>
    <property type="project" value="InterPro"/>
</dbReference>
<dbReference type="InterPro" id="IPR050951">
    <property type="entry name" value="Retrovirus_Pol_polyprotein"/>
</dbReference>
<name>A0A7D9D696_PARCT</name>
<dbReference type="InterPro" id="IPR036875">
    <property type="entry name" value="Znf_CCHC_sf"/>
</dbReference>
<dbReference type="SUPFAM" id="SSF50630">
    <property type="entry name" value="Acid proteases"/>
    <property type="match status" value="1"/>
</dbReference>
<dbReference type="SMART" id="SM00343">
    <property type="entry name" value="ZnF_C2HC"/>
    <property type="match status" value="2"/>
</dbReference>
<keyword evidence="5" id="KW-0255">Endonuclease</keyword>
<dbReference type="SUPFAM" id="SSF56672">
    <property type="entry name" value="DNA/RNA polymerases"/>
    <property type="match status" value="1"/>
</dbReference>
<dbReference type="InterPro" id="IPR001584">
    <property type="entry name" value="Integrase_cat-core"/>
</dbReference>
<dbReference type="InterPro" id="IPR021109">
    <property type="entry name" value="Peptidase_aspartic_dom_sf"/>
</dbReference>
<dbReference type="Pfam" id="PF13650">
    <property type="entry name" value="Asp_protease_2"/>
    <property type="match status" value="1"/>
</dbReference>
<dbReference type="AlphaFoldDB" id="A0A7D9D696"/>
<dbReference type="InterPro" id="IPR001878">
    <property type="entry name" value="Znf_CCHC"/>
</dbReference>
<dbReference type="GO" id="GO:0004519">
    <property type="term" value="F:endonuclease activity"/>
    <property type="evidence" value="ECO:0007669"/>
    <property type="project" value="UniProtKB-KW"/>
</dbReference>
<dbReference type="SUPFAM" id="SSF57756">
    <property type="entry name" value="Retrovirus zinc finger-like domains"/>
    <property type="match status" value="1"/>
</dbReference>
<evidence type="ECO:0000256" key="3">
    <source>
        <dbReference type="ARBA" id="ARBA00022695"/>
    </source>
</evidence>
<comment type="caution">
    <text evidence="8">The sequence shown here is derived from an EMBL/GenBank/DDBJ whole genome shotgun (WGS) entry which is preliminary data.</text>
</comment>
<dbReference type="SUPFAM" id="SSF53098">
    <property type="entry name" value="Ribonuclease H-like"/>
    <property type="match status" value="1"/>
</dbReference>
<dbReference type="Pfam" id="PF00665">
    <property type="entry name" value="rve"/>
    <property type="match status" value="1"/>
</dbReference>
<keyword evidence="2" id="KW-0808">Transferase</keyword>
<dbReference type="InterPro" id="IPR036259">
    <property type="entry name" value="MFS_trans_sf"/>
</dbReference>
<dbReference type="CDD" id="cd00303">
    <property type="entry name" value="retropepsin_like"/>
    <property type="match status" value="1"/>
</dbReference>
<evidence type="ECO:0000256" key="7">
    <source>
        <dbReference type="ARBA" id="ARBA00022918"/>
    </source>
</evidence>
<dbReference type="InterPro" id="IPR000477">
    <property type="entry name" value="RT_dom"/>
</dbReference>
<dbReference type="EC" id="2.7.7.49" evidence="1"/>
<keyword evidence="7" id="KW-0695">RNA-directed DNA polymerase</keyword>
<dbReference type="Pfam" id="PF00078">
    <property type="entry name" value="RVT_1"/>
    <property type="match status" value="1"/>
</dbReference>
<dbReference type="InterPro" id="IPR036397">
    <property type="entry name" value="RNaseH_sf"/>
</dbReference>
<keyword evidence="3" id="KW-0548">Nucleotidyltransferase</keyword>
<dbReference type="OrthoDB" id="5984676at2759"/>
<evidence type="ECO:0000256" key="2">
    <source>
        <dbReference type="ARBA" id="ARBA00022679"/>
    </source>
</evidence>
<evidence type="ECO:0000256" key="4">
    <source>
        <dbReference type="ARBA" id="ARBA00022722"/>
    </source>
</evidence>
<dbReference type="InterPro" id="IPR001969">
    <property type="entry name" value="Aspartic_peptidase_AS"/>
</dbReference>
<dbReference type="CDD" id="cd09274">
    <property type="entry name" value="RNase_HI_RT_Ty3"/>
    <property type="match status" value="1"/>
</dbReference>
<dbReference type="Gene3D" id="3.10.10.10">
    <property type="entry name" value="HIV Type 1 Reverse Transcriptase, subunit A, domain 1"/>
    <property type="match status" value="1"/>
</dbReference>
<sequence length="1227" mass="137742">MAKEWKHWHKTFTNFLAECGSRAPDKYRTLINYVSHNVYEYIEDCTDYDSALEVLNQLFIRKPNEISARHLLATRRQKPGETLVEFIQELRRLSKDCNLKSVTAEQYREELIRDSFINGLLSPLIRQRLLENSTLDLKSAFDQASALDLAQKNAETYTMPTIPTPTAAAVSVTEQTSKAAAFNDDAPLAGTFTSKKCYFCGNSIHNRRNCPARNCVCDSCGKRGHYAKVCRSKAPTVASIFSPSLCAIVASCPESLKQASVMVSIGNKPLTALVDSGSSDSYISESMAKHLDLHFHPSTQDVSMALSSLKSHVVGHCYVDIVLNEHMYPSCRLGILKDLCSDIILGQDFQKEHKSVIIEYGGSKPELMIPKSTPVCALSAASVEEPSLFANLRPDCKPIASKSRRFSKEDHDFIQQEVNQLLSEGIIEPSNSPWRAQVVVVKDPLNRHKKRLCIDYSQTVNQYTELDAYPLPRIDDMINNLASYKFFSTFDLKSAYHQVPIKEADQKYTAFEANGRLYQFQRVPFGVTNGVAVFQRAMDKFVDEEGLKDTFPYLDNITVAGRDQEEHDENVQKFHDAISRRNLTLNETKSVESKSSINLLGYGIEHGVITPDPERLRPLQEFPPPENARTLQRVVGMFAYYAKWIPHFSDKIKPLMKAVTFPLDSDALAAFNTLKKELGNAALQHVDESLPFVVECDASEVALSATLNQAGRPVAFMTRMLHGSELHYPAVEKEAMAIVEAVRKWQHFLARRHFTLKTDQRSVAFMFDSRKRTKIKNNKIQAWRLELGSFSYTVEYRPGKDNVAPDSFTRAFSASMSSNNLEEIHIGLCHPGVTRMLHFVKSKNLPYSTEEVKKVCSACRSCAELKPQFYRPQQPGNLIKATQPMERLSIDFKGPLPTATRNAYILTVVDEYSRFPFAFPCPNMQSSTVIMCLNQLFSLCGMPNYIHSDLGTSFLSRELKDYLTKRGIATSRTTPYHPIGNGQVERYNGIIWKAVRLALRSANLPDSRWELVLADAIHSIRSLLCTSTNATPHERFFNFHRRSSYGVSLPSWMQPGPVLLRRFVRTSKNDPLVDEVELTDVNPTYARVRYADGRESSVSLRDLAACPPSSIQNGTPLEPQPSQEPLPTSDGFPPTPNSTTLQVPEIQSQADNAEHELLTKETGLRRSTRVSKPPARYGFGGAGAIVEGPVIGVIVDYYGWSGAFYFMVFLSILASLSLLKGSQDDMT</sequence>
<evidence type="ECO:0000256" key="6">
    <source>
        <dbReference type="ARBA" id="ARBA00022801"/>
    </source>
</evidence>
<dbReference type="CDD" id="cd01647">
    <property type="entry name" value="RT_LTR"/>
    <property type="match status" value="1"/>
</dbReference>
<reference evidence="8" key="1">
    <citation type="submission" date="2020-04" db="EMBL/GenBank/DDBJ databases">
        <authorList>
            <person name="Alioto T."/>
            <person name="Alioto T."/>
            <person name="Gomez Garrido J."/>
        </authorList>
    </citation>
    <scope>NUCLEOTIDE SEQUENCE</scope>
    <source>
        <strain evidence="8">A484AB</strain>
    </source>
</reference>
<dbReference type="InterPro" id="IPR043502">
    <property type="entry name" value="DNA/RNA_pol_sf"/>
</dbReference>
<dbReference type="GO" id="GO:0004190">
    <property type="term" value="F:aspartic-type endopeptidase activity"/>
    <property type="evidence" value="ECO:0007669"/>
    <property type="project" value="InterPro"/>
</dbReference>
<organism evidence="8 9">
    <name type="scientific">Paramuricea clavata</name>
    <name type="common">Red gorgonian</name>
    <name type="synonym">Violescent sea-whip</name>
    <dbReference type="NCBI Taxonomy" id="317549"/>
    <lineage>
        <taxon>Eukaryota</taxon>
        <taxon>Metazoa</taxon>
        <taxon>Cnidaria</taxon>
        <taxon>Anthozoa</taxon>
        <taxon>Octocorallia</taxon>
        <taxon>Malacalcyonacea</taxon>
        <taxon>Plexauridae</taxon>
        <taxon>Paramuricea</taxon>
    </lineage>
</organism>
<dbReference type="PROSITE" id="PS50994">
    <property type="entry name" value="INTEGRASE"/>
    <property type="match status" value="1"/>
</dbReference>
<dbReference type="PANTHER" id="PTHR37984:SF9">
    <property type="entry name" value="INTEGRASE CATALYTIC DOMAIN-CONTAINING PROTEIN"/>
    <property type="match status" value="1"/>
</dbReference>
<dbReference type="PROSITE" id="PS00141">
    <property type="entry name" value="ASP_PROTEASE"/>
    <property type="match status" value="1"/>
</dbReference>
<evidence type="ECO:0000313" key="8">
    <source>
        <dbReference type="EMBL" id="CAB3977448.1"/>
    </source>
</evidence>
<dbReference type="Gene3D" id="4.10.60.10">
    <property type="entry name" value="Zinc finger, CCHC-type"/>
    <property type="match status" value="1"/>
</dbReference>
<dbReference type="Gene3D" id="2.40.70.10">
    <property type="entry name" value="Acid Proteases"/>
    <property type="match status" value="1"/>
</dbReference>
<evidence type="ECO:0000313" key="9">
    <source>
        <dbReference type="Proteomes" id="UP001152795"/>
    </source>
</evidence>
<dbReference type="GO" id="GO:0008270">
    <property type="term" value="F:zinc ion binding"/>
    <property type="evidence" value="ECO:0007669"/>
    <property type="project" value="InterPro"/>
</dbReference>
<dbReference type="Gene3D" id="3.30.420.10">
    <property type="entry name" value="Ribonuclease H-like superfamily/Ribonuclease H"/>
    <property type="match status" value="1"/>
</dbReference>
<dbReference type="Gene3D" id="3.30.70.270">
    <property type="match status" value="2"/>
</dbReference>
<evidence type="ECO:0000256" key="1">
    <source>
        <dbReference type="ARBA" id="ARBA00012493"/>
    </source>
</evidence>
<dbReference type="PANTHER" id="PTHR37984">
    <property type="entry name" value="PROTEIN CBG26694"/>
    <property type="match status" value="1"/>
</dbReference>
<protein>
    <recommendedName>
        <fullName evidence="1">RNA-directed DNA polymerase</fullName>
        <ecNumber evidence="1">2.7.7.49</ecNumber>
    </recommendedName>
</protein>
<dbReference type="InterPro" id="IPR012337">
    <property type="entry name" value="RNaseH-like_sf"/>
</dbReference>
<dbReference type="InterPro" id="IPR043128">
    <property type="entry name" value="Rev_trsase/Diguanyl_cyclase"/>
</dbReference>
<gene>
    <name evidence="8" type="ORF">PACLA_8A073198</name>
</gene>
<keyword evidence="4" id="KW-0540">Nuclease</keyword>
<dbReference type="GO" id="GO:0006508">
    <property type="term" value="P:proteolysis"/>
    <property type="evidence" value="ECO:0007669"/>
    <property type="project" value="InterPro"/>
</dbReference>
<keyword evidence="6" id="KW-0378">Hydrolase</keyword>
<dbReference type="Proteomes" id="UP001152795">
    <property type="component" value="Unassembled WGS sequence"/>
</dbReference>
<dbReference type="Gene3D" id="1.20.1250.20">
    <property type="entry name" value="MFS general substrate transporter like domains"/>
    <property type="match status" value="1"/>
</dbReference>
<dbReference type="GO" id="GO:0015074">
    <property type="term" value="P:DNA integration"/>
    <property type="evidence" value="ECO:0007669"/>
    <property type="project" value="InterPro"/>
</dbReference>
<dbReference type="PROSITE" id="PS50158">
    <property type="entry name" value="ZF_CCHC"/>
    <property type="match status" value="1"/>
</dbReference>
<dbReference type="PROSITE" id="PS50878">
    <property type="entry name" value="RT_POL"/>
    <property type="match status" value="1"/>
</dbReference>